<evidence type="ECO:0000259" key="2">
    <source>
        <dbReference type="SMART" id="SM00382"/>
    </source>
</evidence>
<reference evidence="3 4" key="1">
    <citation type="journal article" date="2009" name="Int. J. Syst. Evol. Microbiol.">
        <title>Transfer of Teichococcus ludipueritiae and Muricoccus roseus to the genus Roseomonas, as Roseomonas ludipueritiae comb. nov. and Roseomonas rosea comb. nov., respectively, and emended description of the genus Roseomonas.</title>
        <authorList>
            <person name="Sanchez-Porro C."/>
            <person name="Gallego V."/>
            <person name="Busse H.J."/>
            <person name="Kampfer P."/>
            <person name="Ventosa A."/>
        </authorList>
    </citation>
    <scope>NUCLEOTIDE SEQUENCE [LARGE SCALE GENOMIC DNA]</scope>
    <source>
        <strain evidence="3 4">DSM 14915</strain>
    </source>
</reference>
<dbReference type="Pfam" id="PF07728">
    <property type="entry name" value="AAA_5"/>
    <property type="match status" value="1"/>
</dbReference>
<dbReference type="InterPro" id="IPR011704">
    <property type="entry name" value="ATPase_dyneun-rel_AAA"/>
</dbReference>
<feature type="region of interest" description="Disordered" evidence="1">
    <location>
        <begin position="145"/>
        <end position="172"/>
    </location>
</feature>
<evidence type="ECO:0000313" key="4">
    <source>
        <dbReference type="Proteomes" id="UP000603940"/>
    </source>
</evidence>
<dbReference type="Gene3D" id="3.40.50.300">
    <property type="entry name" value="P-loop containing nucleotide triphosphate hydrolases"/>
    <property type="match status" value="1"/>
</dbReference>
<evidence type="ECO:0000256" key="1">
    <source>
        <dbReference type="SAM" id="MobiDB-lite"/>
    </source>
</evidence>
<gene>
    <name evidence="3" type="ORF">IBL25_12380</name>
</gene>
<dbReference type="CDD" id="cd00009">
    <property type="entry name" value="AAA"/>
    <property type="match status" value="1"/>
</dbReference>
<dbReference type="PANTHER" id="PTHR37291:SF1">
    <property type="entry name" value="TYPE IV METHYL-DIRECTED RESTRICTION ENZYME ECOKMCRB SUBUNIT"/>
    <property type="match status" value="1"/>
</dbReference>
<accession>A0ABR7R7N8</accession>
<dbReference type="SMART" id="SM00382">
    <property type="entry name" value="AAA"/>
    <property type="match status" value="1"/>
</dbReference>
<dbReference type="PANTHER" id="PTHR37291">
    <property type="entry name" value="5-METHYLCYTOSINE-SPECIFIC RESTRICTION ENZYME B"/>
    <property type="match status" value="1"/>
</dbReference>
<dbReference type="InterPro" id="IPR052934">
    <property type="entry name" value="Methyl-DNA_Rec/Restrict_Enz"/>
</dbReference>
<dbReference type="EMBL" id="JACTUZ010000048">
    <property type="protein sequence ID" value="MBC9177736.1"/>
    <property type="molecule type" value="Genomic_DNA"/>
</dbReference>
<sequence length="469" mass="53503">MVGAFWDGSDPPDQTARFRQEGIWENGYTDKYLDEVRSMAVGDRIAIKAAFSQKSGLPFDAGGRTVACMEVKAVGTVVKNRGDGRVVEVEWEDQSPPGRWYFYTSRRTAWRLRRGQQAEEYTRRLIDFAFRGVPQDYEWFRQRSGNEDAVPDPVVPDSPAGDDEPAPHGPTLRPYALEDMVAEGVFVPQEDLARALDRLRSKKNLILQGPPGVGKTFVARRLAYALMQEEDPARVETVQFHPSYAYEDFVRGYRPVSGKAGTFALQDGVFHRFCQRAAKDPDRDYVFIIDEINRGNLAAIFGELLMLLEADKRGPDFGVPLVYQHDKEEERFHVPPRLHVIGMMNLADRSLAMVDFALRRRFSFLTLRPAYRSDNFRDWLTERGMDLALVERIVERMATLNKVISADPLLGDHYEVGHSFFCPKGRDFSGLDRAWFEGIVETEIAPLLEEYWSDNRGRAQEAHRALLAL</sequence>
<dbReference type="InterPro" id="IPR003593">
    <property type="entry name" value="AAA+_ATPase"/>
</dbReference>
<dbReference type="Proteomes" id="UP000603940">
    <property type="component" value="Unassembled WGS sequence"/>
</dbReference>
<protein>
    <submittedName>
        <fullName evidence="3">AAA family ATPase</fullName>
    </submittedName>
</protein>
<feature type="domain" description="AAA+ ATPase" evidence="2">
    <location>
        <begin position="201"/>
        <end position="368"/>
    </location>
</feature>
<keyword evidence="4" id="KW-1185">Reference proteome</keyword>
<evidence type="ECO:0000313" key="3">
    <source>
        <dbReference type="EMBL" id="MBC9177736.1"/>
    </source>
</evidence>
<comment type="caution">
    <text evidence="3">The sequence shown here is derived from an EMBL/GenBank/DDBJ whole genome shotgun (WGS) entry which is preliminary data.</text>
</comment>
<organism evidence="3 4">
    <name type="scientific">Pseudoroseomonas ludipueritiae</name>
    <dbReference type="NCBI Taxonomy" id="198093"/>
    <lineage>
        <taxon>Bacteria</taxon>
        <taxon>Pseudomonadati</taxon>
        <taxon>Pseudomonadota</taxon>
        <taxon>Alphaproteobacteria</taxon>
        <taxon>Acetobacterales</taxon>
        <taxon>Acetobacteraceae</taxon>
        <taxon>Pseudoroseomonas</taxon>
    </lineage>
</organism>
<dbReference type="InterPro" id="IPR027417">
    <property type="entry name" value="P-loop_NTPase"/>
</dbReference>
<dbReference type="SUPFAM" id="SSF52540">
    <property type="entry name" value="P-loop containing nucleoside triphosphate hydrolases"/>
    <property type="match status" value="1"/>
</dbReference>
<name>A0ABR7R7N8_9PROT</name>
<proteinExistence type="predicted"/>